<keyword evidence="2" id="KW-1185">Reference proteome</keyword>
<accession>A0AAD1XXA3</accession>
<dbReference type="AlphaFoldDB" id="A0AAD1XXA3"/>
<dbReference type="EMBL" id="CAMPGE010022528">
    <property type="protein sequence ID" value="CAI2380568.1"/>
    <property type="molecule type" value="Genomic_DNA"/>
</dbReference>
<reference evidence="1" key="1">
    <citation type="submission" date="2023-07" db="EMBL/GenBank/DDBJ databases">
        <authorList>
            <consortium name="AG Swart"/>
            <person name="Singh M."/>
            <person name="Singh A."/>
            <person name="Seah K."/>
            <person name="Emmerich C."/>
        </authorList>
    </citation>
    <scope>NUCLEOTIDE SEQUENCE</scope>
    <source>
        <strain evidence="1">DP1</strain>
    </source>
</reference>
<organism evidence="1 2">
    <name type="scientific">Euplotes crassus</name>
    <dbReference type="NCBI Taxonomy" id="5936"/>
    <lineage>
        <taxon>Eukaryota</taxon>
        <taxon>Sar</taxon>
        <taxon>Alveolata</taxon>
        <taxon>Ciliophora</taxon>
        <taxon>Intramacronucleata</taxon>
        <taxon>Spirotrichea</taxon>
        <taxon>Hypotrichia</taxon>
        <taxon>Euplotida</taxon>
        <taxon>Euplotidae</taxon>
        <taxon>Moneuplotes</taxon>
    </lineage>
</organism>
<evidence type="ECO:0000313" key="2">
    <source>
        <dbReference type="Proteomes" id="UP001295684"/>
    </source>
</evidence>
<evidence type="ECO:0000313" key="1">
    <source>
        <dbReference type="EMBL" id="CAI2380568.1"/>
    </source>
</evidence>
<protein>
    <submittedName>
        <fullName evidence="1">Uncharacterized protein</fullName>
    </submittedName>
</protein>
<sequence>MNENNEGFLLLSDVSKESFWQPSDLCDCDGQCTAEDIIQHYILDDLFKEASDVLFIHCDLKQTLEKVQTELTTDREMNYEFLQKAEASLITNCYNLMVNLGIPINLVWTEPVVMKRLISRTLAQTLQETGASEICKDPTNKQLLLKITSEVYDINLKMIMLICEDNVPVYKTFGRILAQELALSRILLYLEH</sequence>
<comment type="caution">
    <text evidence="1">The sequence shown here is derived from an EMBL/GenBank/DDBJ whole genome shotgun (WGS) entry which is preliminary data.</text>
</comment>
<name>A0AAD1XXA3_EUPCR</name>
<dbReference type="Proteomes" id="UP001295684">
    <property type="component" value="Unassembled WGS sequence"/>
</dbReference>
<gene>
    <name evidence="1" type="ORF">ECRASSUSDP1_LOCUS22004</name>
</gene>
<proteinExistence type="predicted"/>